<dbReference type="InterPro" id="IPR001763">
    <property type="entry name" value="Rhodanese-like_dom"/>
</dbReference>
<dbReference type="eggNOG" id="COG0607">
    <property type="taxonomic scope" value="Bacteria"/>
</dbReference>
<reference evidence="2 3" key="1">
    <citation type="submission" date="2008-06" db="EMBL/GenBank/DDBJ databases">
        <title>Complete sequence of Chloroherpeton thalassium ATCC 35110.</title>
        <authorList>
            <consortium name="US DOE Joint Genome Institute"/>
            <person name="Lucas S."/>
            <person name="Copeland A."/>
            <person name="Lapidus A."/>
            <person name="Glavina del Rio T."/>
            <person name="Dalin E."/>
            <person name="Tice H."/>
            <person name="Bruce D."/>
            <person name="Goodwin L."/>
            <person name="Pitluck S."/>
            <person name="Schmutz J."/>
            <person name="Larimer F."/>
            <person name="Land M."/>
            <person name="Hauser L."/>
            <person name="Kyrpides N."/>
            <person name="Mikhailova N."/>
            <person name="Liu Z."/>
            <person name="Li T."/>
            <person name="Zhao F."/>
            <person name="Overmann J."/>
            <person name="Bryant D.A."/>
            <person name="Richardson P."/>
        </authorList>
    </citation>
    <scope>NUCLEOTIDE SEQUENCE [LARGE SCALE GENOMIC DNA]</scope>
    <source>
        <strain evidence="3">ATCC 35110 / GB-78</strain>
    </source>
</reference>
<dbReference type="InterPro" id="IPR036873">
    <property type="entry name" value="Rhodanese-like_dom_sf"/>
</dbReference>
<accession>B3QU07</accession>
<dbReference type="RefSeq" id="WP_012498889.1">
    <property type="nucleotide sequence ID" value="NC_011026.1"/>
</dbReference>
<evidence type="ECO:0000313" key="3">
    <source>
        <dbReference type="Proteomes" id="UP000001208"/>
    </source>
</evidence>
<dbReference type="PROSITE" id="PS50206">
    <property type="entry name" value="RHODANESE_3"/>
    <property type="match status" value="1"/>
</dbReference>
<dbReference type="HOGENOM" id="CLU_089574_13_2_10"/>
<keyword evidence="3" id="KW-1185">Reference proteome</keyword>
<evidence type="ECO:0000259" key="1">
    <source>
        <dbReference type="PROSITE" id="PS50206"/>
    </source>
</evidence>
<dbReference type="PANTHER" id="PTHR43031">
    <property type="entry name" value="FAD-DEPENDENT OXIDOREDUCTASE"/>
    <property type="match status" value="1"/>
</dbReference>
<dbReference type="CDD" id="cd00158">
    <property type="entry name" value="RHOD"/>
    <property type="match status" value="1"/>
</dbReference>
<dbReference type="STRING" id="517418.Ctha_0334"/>
<gene>
    <name evidence="2" type="ordered locus">Ctha_0334</name>
</gene>
<dbReference type="SMART" id="SM00450">
    <property type="entry name" value="RHOD"/>
    <property type="match status" value="1"/>
</dbReference>
<proteinExistence type="predicted"/>
<dbReference type="InterPro" id="IPR050229">
    <property type="entry name" value="GlpE_sulfurtransferase"/>
</dbReference>
<dbReference type="OrthoDB" id="9808735at2"/>
<protein>
    <submittedName>
        <fullName evidence="2">Rhodanese domain protein</fullName>
    </submittedName>
</protein>
<evidence type="ECO:0000313" key="2">
    <source>
        <dbReference type="EMBL" id="ACF12805.1"/>
    </source>
</evidence>
<dbReference type="EMBL" id="CP001100">
    <property type="protein sequence ID" value="ACF12805.1"/>
    <property type="molecule type" value="Genomic_DNA"/>
</dbReference>
<dbReference type="Proteomes" id="UP000001208">
    <property type="component" value="Chromosome"/>
</dbReference>
<name>B3QU07_CHLT3</name>
<sequence length="101" mass="11680">MKHINPEQALEIMKMRPEFQVLDVRTRREFGVRRLACAMNIPVDELSRRYHELDEDAEIIVLCEHGLRSQRAALLLEDAGFEKIYNVLGGLSRWKAQTVSG</sequence>
<feature type="domain" description="Rhodanese" evidence="1">
    <location>
        <begin position="15"/>
        <end position="99"/>
    </location>
</feature>
<dbReference type="Gene3D" id="3.40.250.10">
    <property type="entry name" value="Rhodanese-like domain"/>
    <property type="match status" value="1"/>
</dbReference>
<dbReference type="KEGG" id="cts:Ctha_0334"/>
<dbReference type="Pfam" id="PF00581">
    <property type="entry name" value="Rhodanese"/>
    <property type="match status" value="1"/>
</dbReference>
<dbReference type="AlphaFoldDB" id="B3QU07"/>
<organism evidence="2 3">
    <name type="scientific">Chloroherpeton thalassium (strain ATCC 35110 / GB-78)</name>
    <dbReference type="NCBI Taxonomy" id="517418"/>
    <lineage>
        <taxon>Bacteria</taxon>
        <taxon>Pseudomonadati</taxon>
        <taxon>Chlorobiota</taxon>
        <taxon>Chlorobiia</taxon>
        <taxon>Chlorobiales</taxon>
        <taxon>Chloroherpetonaceae</taxon>
        <taxon>Chloroherpeton</taxon>
    </lineage>
</organism>
<dbReference type="SUPFAM" id="SSF52821">
    <property type="entry name" value="Rhodanese/Cell cycle control phosphatase"/>
    <property type="match status" value="1"/>
</dbReference>
<dbReference type="PANTHER" id="PTHR43031:SF17">
    <property type="entry name" value="SULFURTRANSFERASE YTWF-RELATED"/>
    <property type="match status" value="1"/>
</dbReference>